<dbReference type="InterPro" id="IPR052433">
    <property type="entry name" value="X-Pro_dipept-like"/>
</dbReference>
<dbReference type="InterPro" id="IPR000994">
    <property type="entry name" value="Pept_M24"/>
</dbReference>
<dbReference type="GO" id="GO:0006508">
    <property type="term" value="P:proteolysis"/>
    <property type="evidence" value="ECO:0000318"/>
    <property type="project" value="GO_Central"/>
</dbReference>
<reference evidence="18" key="3">
    <citation type="submission" date="2020-12" db="UniProtKB">
        <authorList>
            <consortium name="EnsemblPlants"/>
        </authorList>
    </citation>
    <scope>IDENTIFICATION</scope>
</reference>
<dbReference type="InterPro" id="IPR036005">
    <property type="entry name" value="Creatinase/aminopeptidase-like"/>
</dbReference>
<evidence type="ECO:0000256" key="2">
    <source>
        <dbReference type="ARBA" id="ARBA00011738"/>
    </source>
</evidence>
<dbReference type="GO" id="GO:0030145">
    <property type="term" value="F:manganese ion binding"/>
    <property type="evidence" value="ECO:0007669"/>
    <property type="project" value="InterPro"/>
</dbReference>
<evidence type="ECO:0000256" key="5">
    <source>
        <dbReference type="ARBA" id="ARBA00022801"/>
    </source>
</evidence>
<evidence type="ECO:0000256" key="8">
    <source>
        <dbReference type="ARBA" id="ARBA00023211"/>
    </source>
</evidence>
<dbReference type="Gene3D" id="3.90.230.10">
    <property type="entry name" value="Creatinase/methionine aminopeptidase superfamily"/>
    <property type="match status" value="1"/>
</dbReference>
<dbReference type="Gene3D" id="3.40.350.10">
    <property type="entry name" value="Creatinase/prolidase N-terminal domain"/>
    <property type="match status" value="1"/>
</dbReference>
<reference evidence="17 19" key="1">
    <citation type="journal article" date="2008" name="Science">
        <title>The Physcomitrella genome reveals evolutionary insights into the conquest of land by plants.</title>
        <authorList>
            <person name="Rensing S."/>
            <person name="Lang D."/>
            <person name="Zimmer A."/>
            <person name="Terry A."/>
            <person name="Salamov A."/>
            <person name="Shapiro H."/>
            <person name="Nishiyama T."/>
            <person name="Perroud P.-F."/>
            <person name="Lindquist E."/>
            <person name="Kamisugi Y."/>
            <person name="Tanahashi T."/>
            <person name="Sakakibara K."/>
            <person name="Fujita T."/>
            <person name="Oishi K."/>
            <person name="Shin-I T."/>
            <person name="Kuroki Y."/>
            <person name="Toyoda A."/>
            <person name="Suzuki Y."/>
            <person name="Hashimoto A."/>
            <person name="Yamaguchi K."/>
            <person name="Sugano A."/>
            <person name="Kohara Y."/>
            <person name="Fujiyama A."/>
            <person name="Anterola A."/>
            <person name="Aoki S."/>
            <person name="Ashton N."/>
            <person name="Barbazuk W.B."/>
            <person name="Barker E."/>
            <person name="Bennetzen J."/>
            <person name="Bezanilla M."/>
            <person name="Blankenship R."/>
            <person name="Cho S.H."/>
            <person name="Dutcher S."/>
            <person name="Estelle M."/>
            <person name="Fawcett J.A."/>
            <person name="Gundlach H."/>
            <person name="Hanada K."/>
            <person name="Heyl A."/>
            <person name="Hicks K.A."/>
            <person name="Hugh J."/>
            <person name="Lohr M."/>
            <person name="Mayer K."/>
            <person name="Melkozernov A."/>
            <person name="Murata T."/>
            <person name="Nelson D."/>
            <person name="Pils B."/>
            <person name="Prigge M."/>
            <person name="Reiss B."/>
            <person name="Renner T."/>
            <person name="Rombauts S."/>
            <person name="Rushton P."/>
            <person name="Sanderfoot A."/>
            <person name="Schween G."/>
            <person name="Shiu S.-H."/>
            <person name="Stueber K."/>
            <person name="Theodoulou F.L."/>
            <person name="Tu H."/>
            <person name="Van de Peer Y."/>
            <person name="Verrier P.J."/>
            <person name="Waters E."/>
            <person name="Wood A."/>
            <person name="Yang L."/>
            <person name="Cove D."/>
            <person name="Cuming A."/>
            <person name="Hasebe M."/>
            <person name="Lucas S."/>
            <person name="Mishler D.B."/>
            <person name="Reski R."/>
            <person name="Grigoriev I."/>
            <person name="Quatrano R.S."/>
            <person name="Boore J.L."/>
        </authorList>
    </citation>
    <scope>NUCLEOTIDE SEQUENCE [LARGE SCALE GENOMIC DNA]</scope>
    <source>
        <strain evidence="18 19">cv. Gransden 2004</strain>
    </source>
</reference>
<dbReference type="SUPFAM" id="SSF53092">
    <property type="entry name" value="Creatinase/prolidase N-terminal domain"/>
    <property type="match status" value="1"/>
</dbReference>
<evidence type="ECO:0000256" key="4">
    <source>
        <dbReference type="ARBA" id="ARBA00022723"/>
    </source>
</evidence>
<evidence type="ECO:0000256" key="6">
    <source>
        <dbReference type="ARBA" id="ARBA00022997"/>
    </source>
</evidence>
<dbReference type="GO" id="GO:0008233">
    <property type="term" value="F:peptidase activity"/>
    <property type="evidence" value="ECO:0000318"/>
    <property type="project" value="GO_Central"/>
</dbReference>
<evidence type="ECO:0000256" key="7">
    <source>
        <dbReference type="ARBA" id="ARBA00023049"/>
    </source>
</evidence>
<dbReference type="InterPro" id="IPR007865">
    <property type="entry name" value="Aminopep_P_N"/>
</dbReference>
<protein>
    <recommendedName>
        <fullName evidence="11">Xaa-Pro dipeptidase</fullName>
        <ecNumber evidence="10">3.4.13.9</ecNumber>
    </recommendedName>
    <alternativeName>
        <fullName evidence="14">Imidodipeptidase</fullName>
    </alternativeName>
    <alternativeName>
        <fullName evidence="12">Peptidase D</fullName>
    </alternativeName>
    <alternativeName>
        <fullName evidence="13">Proline dipeptidase</fullName>
    </alternativeName>
</protein>
<comment type="catalytic activity">
    <reaction evidence="15">
        <text>Xaa-L-Pro dipeptide + H2O = an L-alpha-amino acid + L-proline</text>
        <dbReference type="Rhea" id="RHEA:76407"/>
        <dbReference type="ChEBI" id="CHEBI:15377"/>
        <dbReference type="ChEBI" id="CHEBI:59869"/>
        <dbReference type="ChEBI" id="CHEBI:60039"/>
        <dbReference type="ChEBI" id="CHEBI:195196"/>
        <dbReference type="EC" id="3.4.13.9"/>
    </reaction>
</comment>
<evidence type="ECO:0000259" key="16">
    <source>
        <dbReference type="SMART" id="SM01011"/>
    </source>
</evidence>
<dbReference type="AlphaFoldDB" id="A0A2K1INP1"/>
<dbReference type="EnsemblPlants" id="Pp3c22_16460V3.1">
    <property type="protein sequence ID" value="Pp3c22_16460V3.1"/>
    <property type="gene ID" value="Pp3c22_16460"/>
</dbReference>
<reference evidence="17 19" key="2">
    <citation type="journal article" date="2018" name="Plant J.">
        <title>The Physcomitrella patens chromosome-scale assembly reveals moss genome structure and evolution.</title>
        <authorList>
            <person name="Lang D."/>
            <person name="Ullrich K.K."/>
            <person name="Murat F."/>
            <person name="Fuchs J."/>
            <person name="Jenkins J."/>
            <person name="Haas F.B."/>
            <person name="Piednoel M."/>
            <person name="Gundlach H."/>
            <person name="Van Bel M."/>
            <person name="Meyberg R."/>
            <person name="Vives C."/>
            <person name="Morata J."/>
            <person name="Symeonidi A."/>
            <person name="Hiss M."/>
            <person name="Muchero W."/>
            <person name="Kamisugi Y."/>
            <person name="Saleh O."/>
            <person name="Blanc G."/>
            <person name="Decker E.L."/>
            <person name="van Gessel N."/>
            <person name="Grimwood J."/>
            <person name="Hayes R.D."/>
            <person name="Graham S.W."/>
            <person name="Gunter L.E."/>
            <person name="McDaniel S.F."/>
            <person name="Hoernstein S.N.W."/>
            <person name="Larsson A."/>
            <person name="Li F.W."/>
            <person name="Perroud P.F."/>
            <person name="Phillips J."/>
            <person name="Ranjan P."/>
            <person name="Rokshar D.S."/>
            <person name="Rothfels C.J."/>
            <person name="Schneider L."/>
            <person name="Shu S."/>
            <person name="Stevenson D.W."/>
            <person name="Thummler F."/>
            <person name="Tillich M."/>
            <person name="Villarreal Aguilar J.C."/>
            <person name="Widiez T."/>
            <person name="Wong G.K."/>
            <person name="Wymore A."/>
            <person name="Zhang Y."/>
            <person name="Zimmer A.D."/>
            <person name="Quatrano R.S."/>
            <person name="Mayer K.F.X."/>
            <person name="Goodstein D."/>
            <person name="Casacuberta J.M."/>
            <person name="Vandepoele K."/>
            <person name="Reski R."/>
            <person name="Cuming A.C."/>
            <person name="Tuskan G.A."/>
            <person name="Maumus F."/>
            <person name="Salse J."/>
            <person name="Schmutz J."/>
            <person name="Rensing S.A."/>
        </authorList>
    </citation>
    <scope>NUCLEOTIDE SEQUENCE [LARGE SCALE GENOMIC DNA]</scope>
    <source>
        <strain evidence="18 19">cv. Gransden 2004</strain>
    </source>
</reference>
<accession>A0A2K1INP1</accession>
<dbReference type="GO" id="GO:0070006">
    <property type="term" value="F:metalloaminopeptidase activity"/>
    <property type="evidence" value="ECO:0007669"/>
    <property type="project" value="InterPro"/>
</dbReference>
<evidence type="ECO:0000313" key="18">
    <source>
        <dbReference type="EnsemblPlants" id="Pp3c22_16460V3.1"/>
    </source>
</evidence>
<gene>
    <name evidence="18" type="primary">LOC112275366</name>
    <name evidence="17" type="ORF">PHYPA_027221</name>
</gene>
<evidence type="ECO:0000313" key="19">
    <source>
        <dbReference type="Proteomes" id="UP000006727"/>
    </source>
</evidence>
<sequence length="480" mass="53570">MEVSMELHAVNRKKLLSRMSDQVKSMGQPVNGVILLQGGDECTRYCTDHTPLFRQESYFAYLFGVKEPGFFGTLDLSNGKSALYCPRLDPEYAVWLGEIQPPSHFKDLYGVDEVHYVDELVEVLNKSRAGVSSWLLYLLYGKNSDSGNFSQPAQFEGIEDFAVDKEVLHPVLSECRVHKSKLEIDLMRYVCKVSSAAHIQVMQECKPGMREYQLEAIFLHHVYRYGGCRHCSYTCICATGTNSSVLHYGHAAAPNDRLLENGDMALLDMGAEYHFYGSDITCSFPVNGTFTDNQKVVYTAVLKAQNAVIRAIRPGVSWVDLHKLAESCILETLKENGVLQGDVQAMMESRLGAIFMPHGLGHFLGLDTHDTGGYPAGTERINSPGLKSLRTVRILEEGMVVTVEPGCYFIEALLVPALEDPAQRNFFVEPALEVFRHTGGVRLEDDILVTANGQDNWVVKEVNNLGLLEQTVCYSMFKVL</sequence>
<dbReference type="SUPFAM" id="SSF55920">
    <property type="entry name" value="Creatinase/aminopeptidase"/>
    <property type="match status" value="1"/>
</dbReference>
<dbReference type="PANTHER" id="PTHR48480">
    <property type="match status" value="1"/>
</dbReference>
<dbReference type="FunFam" id="3.90.230.10:FF:000002">
    <property type="entry name" value="Xaa-Pro aminopeptidase 3"/>
    <property type="match status" value="1"/>
</dbReference>
<name>A0A2K1INP1_PHYPA</name>
<dbReference type="Proteomes" id="UP000006727">
    <property type="component" value="Chromosome 22"/>
</dbReference>
<evidence type="ECO:0000256" key="12">
    <source>
        <dbReference type="ARBA" id="ARBA00044252"/>
    </source>
</evidence>
<feature type="domain" description="Aminopeptidase P N-terminal" evidence="16">
    <location>
        <begin position="3"/>
        <end position="147"/>
    </location>
</feature>
<evidence type="ECO:0000256" key="13">
    <source>
        <dbReference type="ARBA" id="ARBA00044284"/>
    </source>
</evidence>
<dbReference type="STRING" id="3218.A0A2K1INP1"/>
<organism evidence="17">
    <name type="scientific">Physcomitrium patens</name>
    <name type="common">Spreading-leaved earth moss</name>
    <name type="synonym">Physcomitrella patens</name>
    <dbReference type="NCBI Taxonomy" id="3218"/>
    <lineage>
        <taxon>Eukaryota</taxon>
        <taxon>Viridiplantae</taxon>
        <taxon>Streptophyta</taxon>
        <taxon>Embryophyta</taxon>
        <taxon>Bryophyta</taxon>
        <taxon>Bryophytina</taxon>
        <taxon>Bryopsida</taxon>
        <taxon>Funariidae</taxon>
        <taxon>Funariales</taxon>
        <taxon>Funariaceae</taxon>
        <taxon>Physcomitrium</taxon>
    </lineage>
</organism>
<dbReference type="Pfam" id="PF05195">
    <property type="entry name" value="AMP_N"/>
    <property type="match status" value="1"/>
</dbReference>
<keyword evidence="6" id="KW-0224">Dipeptidase</keyword>
<dbReference type="EMBL" id="ABEU02000022">
    <property type="protein sequence ID" value="PNR30905.1"/>
    <property type="molecule type" value="Genomic_DNA"/>
</dbReference>
<comment type="subunit">
    <text evidence="2">Homodimer.</text>
</comment>
<keyword evidence="5" id="KW-0378">Hydrolase</keyword>
<evidence type="ECO:0000256" key="11">
    <source>
        <dbReference type="ARBA" id="ARBA00044141"/>
    </source>
</evidence>
<proteinExistence type="inferred from homology"/>
<comment type="similarity">
    <text evidence="9">Belongs to the peptidase M24B family. Eukaryotic-type prolidase subfamily.</text>
</comment>
<dbReference type="EC" id="3.4.13.9" evidence="10"/>
<dbReference type="PANTHER" id="PTHR48480:SF2">
    <property type="entry name" value="PEPTIDASE D"/>
    <property type="match status" value="1"/>
</dbReference>
<evidence type="ECO:0000256" key="15">
    <source>
        <dbReference type="ARBA" id="ARBA00048994"/>
    </source>
</evidence>
<dbReference type="SMART" id="SM01011">
    <property type="entry name" value="AMP_N"/>
    <property type="match status" value="1"/>
</dbReference>
<keyword evidence="19" id="KW-1185">Reference proteome</keyword>
<dbReference type="CDD" id="cd01087">
    <property type="entry name" value="Prolidase"/>
    <property type="match status" value="1"/>
</dbReference>
<evidence type="ECO:0000256" key="1">
    <source>
        <dbReference type="ARBA" id="ARBA00001936"/>
    </source>
</evidence>
<dbReference type="PaxDb" id="3218-PP1S71_43V6.1"/>
<keyword evidence="7" id="KW-0482">Metalloprotease</keyword>
<dbReference type="Gramene" id="Pp3c22_16460V3.1">
    <property type="protein sequence ID" value="Pp3c22_16460V3.1"/>
    <property type="gene ID" value="Pp3c22_16460"/>
</dbReference>
<evidence type="ECO:0000256" key="9">
    <source>
        <dbReference type="ARBA" id="ARBA00043990"/>
    </source>
</evidence>
<keyword evidence="8" id="KW-0464">Manganese</keyword>
<dbReference type="InterPro" id="IPR029149">
    <property type="entry name" value="Creatin/AminoP/Spt16_N"/>
</dbReference>
<dbReference type="GO" id="GO:0102009">
    <property type="term" value="F:proline dipeptidase activity"/>
    <property type="evidence" value="ECO:0007669"/>
    <property type="project" value="UniProtKB-EC"/>
</dbReference>
<comment type="cofactor">
    <cofactor evidence="1">
        <name>Mn(2+)</name>
        <dbReference type="ChEBI" id="CHEBI:29035"/>
    </cofactor>
</comment>
<evidence type="ECO:0000256" key="3">
    <source>
        <dbReference type="ARBA" id="ARBA00022670"/>
    </source>
</evidence>
<keyword evidence="3" id="KW-0645">Protease</keyword>
<evidence type="ECO:0000256" key="14">
    <source>
        <dbReference type="ARBA" id="ARBA00044351"/>
    </source>
</evidence>
<evidence type="ECO:0000313" key="17">
    <source>
        <dbReference type="EMBL" id="PNR30905.1"/>
    </source>
</evidence>
<dbReference type="Pfam" id="PF00557">
    <property type="entry name" value="Peptidase_M24"/>
    <property type="match status" value="1"/>
</dbReference>
<evidence type="ECO:0000256" key="10">
    <source>
        <dbReference type="ARBA" id="ARBA00044051"/>
    </source>
</evidence>
<keyword evidence="4" id="KW-0479">Metal-binding</keyword>